<evidence type="ECO:0000313" key="9">
    <source>
        <dbReference type="EMBL" id="KAK0416025.1"/>
    </source>
</evidence>
<organism evidence="9 10">
    <name type="scientific">Steinernema hermaphroditum</name>
    <dbReference type="NCBI Taxonomy" id="289476"/>
    <lineage>
        <taxon>Eukaryota</taxon>
        <taxon>Metazoa</taxon>
        <taxon>Ecdysozoa</taxon>
        <taxon>Nematoda</taxon>
        <taxon>Chromadorea</taxon>
        <taxon>Rhabditida</taxon>
        <taxon>Tylenchina</taxon>
        <taxon>Panagrolaimomorpha</taxon>
        <taxon>Strongyloidoidea</taxon>
        <taxon>Steinernematidae</taxon>
        <taxon>Steinernema</taxon>
    </lineage>
</organism>
<dbReference type="Pfam" id="PF00439">
    <property type="entry name" value="Bromodomain"/>
    <property type="match status" value="2"/>
</dbReference>
<dbReference type="Proteomes" id="UP001175271">
    <property type="component" value="Unassembled WGS sequence"/>
</dbReference>
<feature type="region of interest" description="Disordered" evidence="7">
    <location>
        <begin position="1737"/>
        <end position="1818"/>
    </location>
</feature>
<feature type="compositionally biased region" description="Polar residues" evidence="7">
    <location>
        <begin position="1776"/>
        <end position="1791"/>
    </location>
</feature>
<dbReference type="PANTHER" id="PTHR13900">
    <property type="entry name" value="TRANSCRIPTION INITIATION FACTOR TFIID"/>
    <property type="match status" value="1"/>
</dbReference>
<feature type="region of interest" description="Disordered" evidence="7">
    <location>
        <begin position="1239"/>
        <end position="1269"/>
    </location>
</feature>
<dbReference type="GO" id="GO:0017025">
    <property type="term" value="F:TBP-class protein binding"/>
    <property type="evidence" value="ECO:0007669"/>
    <property type="project" value="InterPro"/>
</dbReference>
<dbReference type="InterPro" id="IPR036427">
    <property type="entry name" value="Bromodomain-like_sf"/>
</dbReference>
<comment type="similarity">
    <text evidence="2">Belongs to the TAF1 family.</text>
</comment>
<feature type="compositionally biased region" description="Basic and acidic residues" evidence="7">
    <location>
        <begin position="1110"/>
        <end position="1130"/>
    </location>
</feature>
<dbReference type="EMBL" id="JAUCMV010000002">
    <property type="protein sequence ID" value="KAK0416025.1"/>
    <property type="molecule type" value="Genomic_DNA"/>
</dbReference>
<dbReference type="GO" id="GO:0004402">
    <property type="term" value="F:histone acetyltransferase activity"/>
    <property type="evidence" value="ECO:0007669"/>
    <property type="project" value="InterPro"/>
</dbReference>
<feature type="compositionally biased region" description="Acidic residues" evidence="7">
    <location>
        <begin position="1758"/>
        <end position="1770"/>
    </location>
</feature>
<evidence type="ECO:0000256" key="3">
    <source>
        <dbReference type="ARBA" id="ARBA00023117"/>
    </source>
</evidence>
<evidence type="ECO:0000256" key="7">
    <source>
        <dbReference type="SAM" id="MobiDB-lite"/>
    </source>
</evidence>
<dbReference type="GO" id="GO:0016251">
    <property type="term" value="F:RNA polymerase II general transcription initiation factor activity"/>
    <property type="evidence" value="ECO:0007669"/>
    <property type="project" value="InterPro"/>
</dbReference>
<dbReference type="Gene3D" id="1.20.920.10">
    <property type="entry name" value="Bromodomain-like"/>
    <property type="match status" value="2"/>
</dbReference>
<dbReference type="PROSITE" id="PS50014">
    <property type="entry name" value="BROMODOMAIN_2"/>
    <property type="match status" value="2"/>
</dbReference>
<feature type="coiled-coil region" evidence="6">
    <location>
        <begin position="1651"/>
        <end position="1678"/>
    </location>
</feature>
<dbReference type="InterPro" id="IPR001487">
    <property type="entry name" value="Bromodomain"/>
</dbReference>
<comment type="caution">
    <text evidence="9">The sequence shown here is derived from an EMBL/GenBank/DDBJ whole genome shotgun (WGS) entry which is preliminary data.</text>
</comment>
<feature type="region of interest" description="Disordered" evidence="7">
    <location>
        <begin position="491"/>
        <end position="513"/>
    </location>
</feature>
<keyword evidence="10" id="KW-1185">Reference proteome</keyword>
<feature type="region of interest" description="Disordered" evidence="7">
    <location>
        <begin position="57"/>
        <end position="87"/>
    </location>
</feature>
<dbReference type="InterPro" id="IPR040240">
    <property type="entry name" value="TAF1"/>
</dbReference>
<accession>A0AA39I2S5</accession>
<dbReference type="PANTHER" id="PTHR13900:SF0">
    <property type="entry name" value="TRANSCRIPTION INITIATION FACTOR TFIID SUBUNIT 1"/>
    <property type="match status" value="1"/>
</dbReference>
<dbReference type="SMART" id="SM00297">
    <property type="entry name" value="BROMO"/>
    <property type="match status" value="2"/>
</dbReference>
<feature type="region of interest" description="Disordered" evidence="7">
    <location>
        <begin position="1397"/>
        <end position="1425"/>
    </location>
</feature>
<comment type="subcellular location">
    <subcellularLocation>
        <location evidence="1">Nucleus</location>
    </subcellularLocation>
</comment>
<feature type="compositionally biased region" description="Acidic residues" evidence="7">
    <location>
        <begin position="1795"/>
        <end position="1804"/>
    </location>
</feature>
<evidence type="ECO:0000259" key="8">
    <source>
        <dbReference type="PROSITE" id="PS50014"/>
    </source>
</evidence>
<dbReference type="PROSITE" id="PS00633">
    <property type="entry name" value="BROMODOMAIN_1"/>
    <property type="match status" value="1"/>
</dbReference>
<reference evidence="9" key="1">
    <citation type="submission" date="2023-06" db="EMBL/GenBank/DDBJ databases">
        <title>Genomic analysis of the entomopathogenic nematode Steinernema hermaphroditum.</title>
        <authorList>
            <person name="Schwarz E.M."/>
            <person name="Heppert J.K."/>
            <person name="Baniya A."/>
            <person name="Schwartz H.T."/>
            <person name="Tan C.-H."/>
            <person name="Antoshechkin I."/>
            <person name="Sternberg P.W."/>
            <person name="Goodrich-Blair H."/>
            <person name="Dillman A.R."/>
        </authorList>
    </citation>
    <scope>NUCLEOTIDE SEQUENCE</scope>
    <source>
        <strain evidence="9">PS9179</strain>
        <tissue evidence="9">Whole animal</tissue>
    </source>
</reference>
<dbReference type="SUPFAM" id="SSF47370">
    <property type="entry name" value="Bromodomain"/>
    <property type="match status" value="2"/>
</dbReference>
<feature type="region of interest" description="Disordered" evidence="7">
    <location>
        <begin position="1688"/>
        <end position="1707"/>
    </location>
</feature>
<protein>
    <recommendedName>
        <fullName evidence="8">Bromo domain-containing protein</fullName>
    </recommendedName>
</protein>
<sequence length="1818" mass="206363">MNGEPPEDVVMEDAISGGDEAMMDGSWAAIQNGAFSDEDSFMDGDHINTSRPLTNGLPLQASHPSAAGAVNNRKESESSGYSEEPYDEYFSNHPSARNIPYYEVEGYRDTADEHDQLEIPSVETMVLDQDAEEPPRREFIAPSRREDAPLACIVPPEIEDIDPRRFFPEFETNKVLRLTRLFEHNIKETSKTQIWWTCETFYKRAPKDGSSSKAPTEKGEFKLKIAPRPPLSDCVEDGRLALLKPLVAKGKAGTHAGSDDEEDVEPWRNGPAKMWYDKIGIPSTAKSCDYGLTMRKQQEAKNSKKLKNRHSDSQDGTGIEKDKASADSDESDGEQDKEQEPTEPAIKPADIPADVFLPVNLNHWEDDVIFNDEQARDMVVKNMENLKNPKCGWIPTQQTRTFDHFVAAVKNKTFEQMFSRTASSSQTNEVYDVANTRPVGSIFPLDNYDLLNTRWEDDVIIDPNNIDKLPPPRVLTLDYTDDPKIFGIPEDKPNEDRAHDSEGHAAPKAFDRKEHQFTKKSKMILGQVQQRQKQEEEEQLESNMAQMTDKDPFNISNDEYYMPKATKTTGTGAGSTLIQHSIPAQNLHRAFFPTHLGTYKLRHYHRMPLMKKHVRWIGIGKYITVQPLEKYVKQMEELREKQKADEGGGEIFFMREVQDLSGKDGTLLLLEYSEEHPPLISQSGMASRIRNYHKRKAGNDNEPDFEFGEKAFVHTTPFLGNLAPGQSIQSIENMLFRAPIYRHSSKRTDFLLIRSKNGFFIRNCPRMFLVGQQCPLVEVPSPNSKKASVFVRDFLMAFIYRLFWNSEYKPRRLKMEDIKAAFPHYAESSVRKRLKQCSDFKRLGSGQDQNFWVLRDDFRLPSKEEVMSLVTPEHCCAQYSMMAAEQRLKDAGYGERYAFAPENEDDSDDQVTIEDEIKCAPWNTTRCFIQSSKGRCLLDQTGIADPTGCGQGFSYVRVSSKPQKVKEDVPQMPKRLVTGTNADLRKLPLKEAKEICREYGVREEEINSLSRWEIIDVIRTLSTQAAKTKGEGKGELSGMARFARGNIRFNFADLQEKYKKYCQTIFESQNLNLSNPEILSTDEGSSGEDSDNDELARNLENMLKASKGKASKERQKKEFDDEEKERRELQKMLQGEVTPPKASKEGEKPAEPSEANANNAGGSSTIPKKLKIFRTFINDDGTESVRIEVINKPALIDAYLKIRNERDQDFIRTYAQMDEQYKEEKRKEKRRLQDQLRRIRRNQAKANDPNAAQKKPAVEKKPPKPINPNLLKMRCSACHGTGHMKTNKNCPLYGKEKSATKTIGEMLQQKEGPQDSEAESSQTSGAELIQMEGMKMKLLNVQKLKEKEPEKKTPLRLHIPRHILEEQQAKQTPAKPEEALPTTESVISLVDLDTGDESMDDAASTSTTASNLAAGKATKKKRKSVQEDIYSHPIKTVHRRRIDPKVSMGTIFTDIVNEMKLLDGADYFIKAVNPKIVPDYHTIIKKEIHLTMIRDRINANGYELRKEFLEDVRLMYDNSRLYNGDQSLITDAAKKMFELATKRVAEHDEKLMELEKSINPLLDENDLVGFSFILDKIVQDCRNIPKSFAFHQPVDARKIARYYDVIKNPIDLSTIEANIKNHKYKTMKAFRDEFQLMWDNCMLFNGSGIYSNKAQEILNMAEAKLKQHYAELSELEANMNGGMVSYTPVSQPAEVPPASEPGPSRIAAPLDAMDSSQEPVLINEDSNMGDTEVSTVDFMDDDEDSDMGVLHDDLAMSGDEDDSDLDEDSWDPQGDLLNSTMHASGQLQNDLALTDSDDSDDEEASAAKRPKLDDLEEF</sequence>
<feature type="compositionally biased region" description="Basic and acidic residues" evidence="7">
    <location>
        <begin position="309"/>
        <end position="326"/>
    </location>
</feature>
<keyword evidence="6" id="KW-0175">Coiled coil</keyword>
<name>A0AA39I2S5_9BILA</name>
<feature type="region of interest" description="Disordered" evidence="7">
    <location>
        <begin position="299"/>
        <end position="350"/>
    </location>
</feature>
<feature type="domain" description="Bromo" evidence="8">
    <location>
        <begin position="1460"/>
        <end position="1530"/>
    </location>
</feature>
<keyword evidence="3 5" id="KW-0103">Bromodomain</keyword>
<dbReference type="InterPro" id="IPR018359">
    <property type="entry name" value="Bromodomain_CS"/>
</dbReference>
<dbReference type="InterPro" id="IPR022591">
    <property type="entry name" value="TAF1_HAT_dom"/>
</dbReference>
<evidence type="ECO:0000256" key="4">
    <source>
        <dbReference type="ARBA" id="ARBA00023242"/>
    </source>
</evidence>
<dbReference type="Pfam" id="PF12157">
    <property type="entry name" value="DUF3591"/>
    <property type="match status" value="1"/>
</dbReference>
<feature type="compositionally biased region" description="Basic and acidic residues" evidence="7">
    <location>
        <begin position="1142"/>
        <end position="1151"/>
    </location>
</feature>
<proteinExistence type="inferred from homology"/>
<keyword evidence="4" id="KW-0539">Nucleus</keyword>
<feature type="domain" description="Bromo" evidence="8">
    <location>
        <begin position="1582"/>
        <end position="1652"/>
    </location>
</feature>
<dbReference type="PRINTS" id="PR00503">
    <property type="entry name" value="BROMODOMAIN"/>
</dbReference>
<feature type="compositionally biased region" description="Low complexity" evidence="7">
    <location>
        <begin position="1152"/>
        <end position="1164"/>
    </location>
</feature>
<evidence type="ECO:0000256" key="2">
    <source>
        <dbReference type="ARBA" id="ARBA00009064"/>
    </source>
</evidence>
<evidence type="ECO:0000256" key="1">
    <source>
        <dbReference type="ARBA" id="ARBA00004123"/>
    </source>
</evidence>
<gene>
    <name evidence="9" type="ORF">QR680_012256</name>
</gene>
<evidence type="ECO:0000313" key="10">
    <source>
        <dbReference type="Proteomes" id="UP001175271"/>
    </source>
</evidence>
<evidence type="ECO:0000256" key="6">
    <source>
        <dbReference type="SAM" id="Coils"/>
    </source>
</evidence>
<dbReference type="GO" id="GO:0005669">
    <property type="term" value="C:transcription factor TFIID complex"/>
    <property type="evidence" value="ECO:0007669"/>
    <property type="project" value="InterPro"/>
</dbReference>
<feature type="region of interest" description="Disordered" evidence="7">
    <location>
        <begin position="1103"/>
        <end position="1165"/>
    </location>
</feature>
<evidence type="ECO:0000256" key="5">
    <source>
        <dbReference type="PROSITE-ProRule" id="PRU00035"/>
    </source>
</evidence>
<dbReference type="GO" id="GO:0051123">
    <property type="term" value="P:RNA polymerase II preinitiation complex assembly"/>
    <property type="evidence" value="ECO:0007669"/>
    <property type="project" value="TreeGrafter"/>
</dbReference>
<feature type="region of interest" description="Disordered" evidence="7">
    <location>
        <begin position="251"/>
        <end position="275"/>
    </location>
</feature>